<dbReference type="EMBL" id="SVCM01000086">
    <property type="protein sequence ID" value="MBE6060070.1"/>
    <property type="molecule type" value="Genomic_DNA"/>
</dbReference>
<name>A0A927WBA2_9CLOT</name>
<dbReference type="Proteomes" id="UP000768462">
    <property type="component" value="Unassembled WGS sequence"/>
</dbReference>
<gene>
    <name evidence="1" type="ORF">E7215_07850</name>
</gene>
<comment type="caution">
    <text evidence="1">The sequence shown here is derived from an EMBL/GenBank/DDBJ whole genome shotgun (WGS) entry which is preliminary data.</text>
</comment>
<accession>A0A927WBA2</accession>
<dbReference type="AlphaFoldDB" id="A0A927WBA2"/>
<organism evidence="1 2">
    <name type="scientific">Clostridium sulfidigenes</name>
    <dbReference type="NCBI Taxonomy" id="318464"/>
    <lineage>
        <taxon>Bacteria</taxon>
        <taxon>Bacillati</taxon>
        <taxon>Bacillota</taxon>
        <taxon>Clostridia</taxon>
        <taxon>Eubacteriales</taxon>
        <taxon>Clostridiaceae</taxon>
        <taxon>Clostridium</taxon>
    </lineage>
</organism>
<reference evidence="1" key="1">
    <citation type="submission" date="2019-04" db="EMBL/GenBank/DDBJ databases">
        <title>Evolution of Biomass-Degrading Anaerobic Consortia Revealed by Metagenomics.</title>
        <authorList>
            <person name="Peng X."/>
        </authorList>
    </citation>
    <scope>NUCLEOTIDE SEQUENCE</scope>
    <source>
        <strain evidence="1">SIG254</strain>
    </source>
</reference>
<evidence type="ECO:0000313" key="1">
    <source>
        <dbReference type="EMBL" id="MBE6060070.1"/>
    </source>
</evidence>
<sequence length="155" mass="18908">MKYFTLELLDKSNSTIESEREIADRLWMENLEMYWNNFKEYEDRLPYCFVKEYSTHAFHDYNIESINFYKDEGKRKDAFNVELIIRYDDIRYLIKYINVTKYNIDLSIKNNIKNNVLLYSEIIPIDDAIISHEILMSNRNSAYMEFKKIMFKKIS</sequence>
<protein>
    <submittedName>
        <fullName evidence="1">Uncharacterized protein</fullName>
    </submittedName>
</protein>
<evidence type="ECO:0000313" key="2">
    <source>
        <dbReference type="Proteomes" id="UP000768462"/>
    </source>
</evidence>
<proteinExistence type="predicted"/>